<keyword evidence="3" id="KW-1185">Reference proteome</keyword>
<evidence type="ECO:0000259" key="1">
    <source>
        <dbReference type="Pfam" id="PF05057"/>
    </source>
</evidence>
<reference evidence="2 3" key="1">
    <citation type="submission" date="2019-02" db="EMBL/GenBank/DDBJ databases">
        <title>Deep-cultivation of Planctomycetes and their phenomic and genomic characterization uncovers novel biology.</title>
        <authorList>
            <person name="Wiegand S."/>
            <person name="Jogler M."/>
            <person name="Boedeker C."/>
            <person name="Pinto D."/>
            <person name="Vollmers J."/>
            <person name="Rivas-Marin E."/>
            <person name="Kohn T."/>
            <person name="Peeters S.H."/>
            <person name="Heuer A."/>
            <person name="Rast P."/>
            <person name="Oberbeckmann S."/>
            <person name="Bunk B."/>
            <person name="Jeske O."/>
            <person name="Meyerdierks A."/>
            <person name="Storesund J.E."/>
            <person name="Kallscheuer N."/>
            <person name="Luecker S."/>
            <person name="Lage O.M."/>
            <person name="Pohl T."/>
            <person name="Merkel B.J."/>
            <person name="Hornburger P."/>
            <person name="Mueller R.-W."/>
            <person name="Bruemmer F."/>
            <person name="Labrenz M."/>
            <person name="Spormann A.M."/>
            <person name="Op Den Camp H."/>
            <person name="Overmann J."/>
            <person name="Amann R."/>
            <person name="Jetten M.S.M."/>
            <person name="Mascher T."/>
            <person name="Medema M.H."/>
            <person name="Devos D.P."/>
            <person name="Kaster A.-K."/>
            <person name="Ovreas L."/>
            <person name="Rohde M."/>
            <person name="Galperin M.Y."/>
            <person name="Jogler C."/>
        </authorList>
    </citation>
    <scope>NUCLEOTIDE SEQUENCE [LARGE SCALE GENOMIC DNA]</scope>
    <source>
        <strain evidence="2 3">CA13</strain>
    </source>
</reference>
<dbReference type="OrthoDB" id="556502at2"/>
<protein>
    <submittedName>
        <fullName evidence="2">Alpha/beta hydrolase family protein</fullName>
    </submittedName>
</protein>
<keyword evidence="2" id="KW-0378">Hydrolase</keyword>
<proteinExistence type="predicted"/>
<dbReference type="GO" id="GO:0016787">
    <property type="term" value="F:hydrolase activity"/>
    <property type="evidence" value="ECO:0007669"/>
    <property type="project" value="UniProtKB-KW"/>
</dbReference>
<dbReference type="AlphaFoldDB" id="A0A5C5Z0Y7"/>
<dbReference type="Gene3D" id="3.40.50.1820">
    <property type="entry name" value="alpha/beta hydrolase"/>
    <property type="match status" value="1"/>
</dbReference>
<dbReference type="PANTHER" id="PTHR37946:SF1">
    <property type="entry name" value="SLL1969 PROTEIN"/>
    <property type="match status" value="1"/>
</dbReference>
<dbReference type="RefSeq" id="WP_146396350.1">
    <property type="nucleotide sequence ID" value="NZ_SJPJ01000001.1"/>
</dbReference>
<dbReference type="SUPFAM" id="SSF53474">
    <property type="entry name" value="alpha/beta-Hydrolases"/>
    <property type="match status" value="1"/>
</dbReference>
<organism evidence="2 3">
    <name type="scientific">Novipirellula herctigrandis</name>
    <dbReference type="NCBI Taxonomy" id="2527986"/>
    <lineage>
        <taxon>Bacteria</taxon>
        <taxon>Pseudomonadati</taxon>
        <taxon>Planctomycetota</taxon>
        <taxon>Planctomycetia</taxon>
        <taxon>Pirellulales</taxon>
        <taxon>Pirellulaceae</taxon>
        <taxon>Novipirellula</taxon>
    </lineage>
</organism>
<gene>
    <name evidence="2" type="ORF">CA13_24060</name>
</gene>
<dbReference type="EMBL" id="SJPJ01000001">
    <property type="protein sequence ID" value="TWT80959.1"/>
    <property type="molecule type" value="Genomic_DNA"/>
</dbReference>
<dbReference type="Proteomes" id="UP000315010">
    <property type="component" value="Unassembled WGS sequence"/>
</dbReference>
<feature type="domain" description="DUF676" evidence="1">
    <location>
        <begin position="117"/>
        <end position="216"/>
    </location>
</feature>
<evidence type="ECO:0000313" key="3">
    <source>
        <dbReference type="Proteomes" id="UP000315010"/>
    </source>
</evidence>
<evidence type="ECO:0000313" key="2">
    <source>
        <dbReference type="EMBL" id="TWT80959.1"/>
    </source>
</evidence>
<sequence>MRSTYLAAIFVLLIILPKSQAFWPQLPIEIPLGNRAEQTESDTKDTATEDSAMNLFNKTAGGTQWWTDHVWKNGYRIQQNALTEHWRLLNPSDTRLTWGTRKECDTELAKQNMNGKDKARAVVLLHGLMRTHHSMKSLEQELATQSDTAVIRFAYASSRESISEHAAALRDVLEGLPIETRISFVGHSMGNIVVRHLIGDLQNEGDPKQILSRCEAMVMLGPPNQGAAIARRLSTNTLYGWVTGKGGLELGPEWDAFEKRLATPPFPFAILAGDVSENSVQNPLVDGASDFVVSIEEAKLEGAEVFKTVPALHSFLMSNDEARKFTIDFLASHQSPKDKDKDR</sequence>
<accession>A0A5C5Z0Y7</accession>
<dbReference type="PANTHER" id="PTHR37946">
    <property type="entry name" value="SLL1969 PROTEIN"/>
    <property type="match status" value="1"/>
</dbReference>
<comment type="caution">
    <text evidence="2">The sequence shown here is derived from an EMBL/GenBank/DDBJ whole genome shotgun (WGS) entry which is preliminary data.</text>
</comment>
<dbReference type="InterPro" id="IPR029058">
    <property type="entry name" value="AB_hydrolase_fold"/>
</dbReference>
<dbReference type="Pfam" id="PF05057">
    <property type="entry name" value="DUF676"/>
    <property type="match status" value="1"/>
</dbReference>
<dbReference type="InterPro" id="IPR007751">
    <property type="entry name" value="DUF676_lipase-like"/>
</dbReference>
<name>A0A5C5Z0Y7_9BACT</name>